<evidence type="ECO:0000313" key="10">
    <source>
        <dbReference type="EMBL" id="QDZ24055.1"/>
    </source>
</evidence>
<dbReference type="GO" id="GO:0006433">
    <property type="term" value="P:prolyl-tRNA aminoacylation"/>
    <property type="evidence" value="ECO:0007669"/>
    <property type="project" value="InterPro"/>
</dbReference>
<dbReference type="InterPro" id="IPR045864">
    <property type="entry name" value="aa-tRNA-synth_II/BPL/LPL"/>
</dbReference>
<dbReference type="InterPro" id="IPR017449">
    <property type="entry name" value="Pro-tRNA_synth_II"/>
</dbReference>
<dbReference type="Proteomes" id="UP000316726">
    <property type="component" value="Chromosome 12"/>
</dbReference>
<keyword evidence="11" id="KW-1185">Reference proteome</keyword>
<accession>A0A5B8MWL8</accession>
<evidence type="ECO:0000256" key="1">
    <source>
        <dbReference type="ARBA" id="ARBA00012831"/>
    </source>
</evidence>
<dbReference type="InterPro" id="IPR016061">
    <property type="entry name" value="Pro-tRNA_ligase_II_C"/>
</dbReference>
<dbReference type="PANTHER" id="PTHR43382:SF3">
    <property type="entry name" value="PROLINE--TRNA LIGASE, CHLOROPLASTIC_MITOCHONDRIAL"/>
    <property type="match status" value="1"/>
</dbReference>
<dbReference type="InterPro" id="IPR006195">
    <property type="entry name" value="aa-tRNA-synth_II"/>
</dbReference>
<dbReference type="EC" id="6.1.1.15" evidence="1"/>
<evidence type="ECO:0000256" key="7">
    <source>
        <dbReference type="ARBA" id="ARBA00047671"/>
    </source>
</evidence>
<name>A0A5B8MWL8_9CHLO</name>
<dbReference type="SUPFAM" id="SSF55681">
    <property type="entry name" value="Class II aaRS and biotin synthetases"/>
    <property type="match status" value="1"/>
</dbReference>
<dbReference type="InterPro" id="IPR002316">
    <property type="entry name" value="Pro-tRNA-ligase_IIa"/>
</dbReference>
<dbReference type="OrthoDB" id="1350766at2759"/>
<keyword evidence="4" id="KW-0067">ATP-binding</keyword>
<dbReference type="SMART" id="SM00946">
    <property type="entry name" value="ProRS-C_1"/>
    <property type="match status" value="1"/>
</dbReference>
<dbReference type="SUPFAM" id="SSF64586">
    <property type="entry name" value="C-terminal domain of ProRS"/>
    <property type="match status" value="1"/>
</dbReference>
<feature type="domain" description="Aminoacyl-transfer RNA synthetases class-II family profile" evidence="9">
    <location>
        <begin position="114"/>
        <end position="362"/>
    </location>
</feature>
<dbReference type="InterPro" id="IPR033721">
    <property type="entry name" value="ProRS_core_arch_euk"/>
</dbReference>
<dbReference type="PROSITE" id="PS50862">
    <property type="entry name" value="AA_TRNA_LIGASE_II"/>
    <property type="match status" value="1"/>
</dbReference>
<evidence type="ECO:0000259" key="9">
    <source>
        <dbReference type="PROSITE" id="PS50862"/>
    </source>
</evidence>
<evidence type="ECO:0000256" key="5">
    <source>
        <dbReference type="ARBA" id="ARBA00023146"/>
    </source>
</evidence>
<dbReference type="InterPro" id="IPR004499">
    <property type="entry name" value="Pro-tRNA-ligase_IIa_arc-type"/>
</dbReference>
<dbReference type="GO" id="GO:0005737">
    <property type="term" value="C:cytoplasm"/>
    <property type="evidence" value="ECO:0007669"/>
    <property type="project" value="InterPro"/>
</dbReference>
<comment type="catalytic activity">
    <reaction evidence="7">
        <text>tRNA(Pro) + L-proline + ATP = L-prolyl-tRNA(Pro) + AMP + diphosphate</text>
        <dbReference type="Rhea" id="RHEA:14305"/>
        <dbReference type="Rhea" id="RHEA-COMP:9700"/>
        <dbReference type="Rhea" id="RHEA-COMP:9702"/>
        <dbReference type="ChEBI" id="CHEBI:30616"/>
        <dbReference type="ChEBI" id="CHEBI:33019"/>
        <dbReference type="ChEBI" id="CHEBI:60039"/>
        <dbReference type="ChEBI" id="CHEBI:78442"/>
        <dbReference type="ChEBI" id="CHEBI:78532"/>
        <dbReference type="ChEBI" id="CHEBI:456215"/>
        <dbReference type="EC" id="6.1.1.15"/>
    </reaction>
</comment>
<keyword evidence="2 10" id="KW-0436">Ligase</keyword>
<evidence type="ECO:0000256" key="8">
    <source>
        <dbReference type="SAM" id="MobiDB-lite"/>
    </source>
</evidence>
<dbReference type="Gene3D" id="3.30.110.30">
    <property type="entry name" value="C-terminal domain of ProRS"/>
    <property type="match status" value="1"/>
</dbReference>
<dbReference type="SUPFAM" id="SSF52954">
    <property type="entry name" value="Class II aaRS ABD-related"/>
    <property type="match status" value="1"/>
</dbReference>
<evidence type="ECO:0000313" key="11">
    <source>
        <dbReference type="Proteomes" id="UP000316726"/>
    </source>
</evidence>
<evidence type="ECO:0000256" key="4">
    <source>
        <dbReference type="ARBA" id="ARBA00022840"/>
    </source>
</evidence>
<evidence type="ECO:0000256" key="6">
    <source>
        <dbReference type="ARBA" id="ARBA00029731"/>
    </source>
</evidence>
<dbReference type="HAMAP" id="MF_01571">
    <property type="entry name" value="Pro_tRNA_synth_type3"/>
    <property type="match status" value="1"/>
</dbReference>
<protein>
    <recommendedName>
        <fullName evidence="1">proline--tRNA ligase</fullName>
        <ecNumber evidence="1">6.1.1.15</ecNumber>
    </recommendedName>
    <alternativeName>
        <fullName evidence="6">Prolyl-tRNA synthetase</fullName>
    </alternativeName>
</protein>
<dbReference type="Gene3D" id="3.30.930.10">
    <property type="entry name" value="Bira Bifunctional Protein, Domain 2"/>
    <property type="match status" value="1"/>
</dbReference>
<dbReference type="Pfam" id="PF09180">
    <property type="entry name" value="ProRS-C_1"/>
    <property type="match status" value="1"/>
</dbReference>
<dbReference type="PANTHER" id="PTHR43382">
    <property type="entry name" value="PROLYL-TRNA SYNTHETASE"/>
    <property type="match status" value="1"/>
</dbReference>
<dbReference type="CDD" id="cd00862">
    <property type="entry name" value="ProRS_anticodon_zinc"/>
    <property type="match status" value="1"/>
</dbReference>
<dbReference type="GO" id="GO:0017101">
    <property type="term" value="C:aminoacyl-tRNA synthetase multienzyme complex"/>
    <property type="evidence" value="ECO:0007669"/>
    <property type="project" value="TreeGrafter"/>
</dbReference>
<dbReference type="InterPro" id="IPR004154">
    <property type="entry name" value="Anticodon-bd"/>
</dbReference>
<evidence type="ECO:0000256" key="2">
    <source>
        <dbReference type="ARBA" id="ARBA00022598"/>
    </source>
</evidence>
<gene>
    <name evidence="10" type="ORF">A3770_12p65730</name>
</gene>
<feature type="region of interest" description="Disordered" evidence="8">
    <location>
        <begin position="67"/>
        <end position="88"/>
    </location>
</feature>
<dbReference type="InterPro" id="IPR002314">
    <property type="entry name" value="aa-tRNA-synt_IIb"/>
</dbReference>
<dbReference type="AlphaFoldDB" id="A0A5B8MWL8"/>
<dbReference type="GO" id="GO:0005524">
    <property type="term" value="F:ATP binding"/>
    <property type="evidence" value="ECO:0007669"/>
    <property type="project" value="UniProtKB-KW"/>
</dbReference>
<dbReference type="STRING" id="1764295.A0A5B8MWL8"/>
<dbReference type="Pfam" id="PF03129">
    <property type="entry name" value="HGTP_anticodon"/>
    <property type="match status" value="1"/>
</dbReference>
<dbReference type="CDD" id="cd00778">
    <property type="entry name" value="ProRS_core_arch_euk"/>
    <property type="match status" value="1"/>
</dbReference>
<proteinExistence type="inferred from homology"/>
<dbReference type="Gene3D" id="3.40.50.800">
    <property type="entry name" value="Anticodon-binding domain"/>
    <property type="match status" value="1"/>
</dbReference>
<dbReference type="FunFam" id="3.30.930.10:FF:000023">
    <property type="entry name" value="Proline--tRNA ligase"/>
    <property type="match status" value="1"/>
</dbReference>
<dbReference type="GO" id="GO:0004827">
    <property type="term" value="F:proline-tRNA ligase activity"/>
    <property type="evidence" value="ECO:0007669"/>
    <property type="project" value="UniProtKB-EC"/>
</dbReference>
<dbReference type="EMBL" id="CP031045">
    <property type="protein sequence ID" value="QDZ24055.1"/>
    <property type="molecule type" value="Genomic_DNA"/>
</dbReference>
<dbReference type="InterPro" id="IPR036621">
    <property type="entry name" value="Anticodon-bd_dom_sf"/>
</dbReference>
<evidence type="ECO:0000256" key="3">
    <source>
        <dbReference type="ARBA" id="ARBA00022741"/>
    </source>
</evidence>
<reference evidence="10 11" key="1">
    <citation type="submission" date="2018-07" db="EMBL/GenBank/DDBJ databases">
        <title>The complete nuclear genome of the prasinophyte Chloropicon primus (CCMP1205).</title>
        <authorList>
            <person name="Pombert J.-F."/>
            <person name="Otis C."/>
            <person name="Turmel M."/>
            <person name="Lemieux C."/>
        </authorList>
    </citation>
    <scope>NUCLEOTIDE SEQUENCE [LARGE SCALE GENOMIC DNA]</scope>
    <source>
        <strain evidence="10 11">CCMP1205</strain>
    </source>
</reference>
<dbReference type="PRINTS" id="PR01046">
    <property type="entry name" value="TRNASYNTHPRO"/>
</dbReference>
<dbReference type="Pfam" id="PF00587">
    <property type="entry name" value="tRNA-synt_2b"/>
    <property type="match status" value="1"/>
</dbReference>
<keyword evidence="3" id="KW-0547">Nucleotide-binding</keyword>
<sequence>MRPFCAARARLRCQGGIGLMSPRVPSASIGAPLFGGSLSRNTRRRRPSVSSAPFRFRFTSAASTKVDVQKGGKGQKHKGGKGHEEGVTPRSEDFGKWYLDVLKAAELADYGPVRGTMVIRPYGYAIWEQVQSWLDTEFKRTGHQNCYFPQLIPYSFIEKESNHVEGFSPELALVTQGGGKELEEPLVMRPTSETMVNHMFSQWVKSYRDLPLLVNQWCNVTRWEMRTRPFVRTLEFLWQEGHTAHSTAEEAEEETVRMIRMYEEFATKMAAMPVVTGRKSKIESFAGADCTYTIEAMMGDKRALQAGTSHNLGQNFAKAFDIKYLDQDGELKHVHQTSWGVSTRMVGGIIMSHGDDKGLKLPPFLAPIQVVILPIGKKEDQLKAVNACAQEVHDALQASGIRCKVDSSTGKSPGWKFNYWEMKGVPVRIEIGARDLETNSCVVARRDKPGKDGKTFGVPVESESLANLVKSTLASIQDGMLEEAKQFRDSNIVDVATYEELKAAVEEGKWARGYWVGSDELEEKIKEETGATLRCFPFEQPAGDGQCFMTQAEAKEVAIFAKSY</sequence>
<keyword evidence="5" id="KW-0030">Aminoacyl-tRNA synthetase</keyword>
<organism evidence="10 11">
    <name type="scientific">Chloropicon primus</name>
    <dbReference type="NCBI Taxonomy" id="1764295"/>
    <lineage>
        <taxon>Eukaryota</taxon>
        <taxon>Viridiplantae</taxon>
        <taxon>Chlorophyta</taxon>
        <taxon>Chloropicophyceae</taxon>
        <taxon>Chloropicales</taxon>
        <taxon>Chloropicaceae</taxon>
        <taxon>Chloropicon</taxon>
    </lineage>
</organism>
<dbReference type="NCBIfam" id="TIGR00408">
    <property type="entry name" value="proS_fam_I"/>
    <property type="match status" value="1"/>
</dbReference>